<dbReference type="RefSeq" id="WP_228397394.1">
    <property type="nucleotide sequence ID" value="NZ_JADRCP010000001.1"/>
</dbReference>
<gene>
    <name evidence="5" type="ORF">I2492_04285</name>
    <name evidence="4" type="ORF">I2493_04285</name>
</gene>
<evidence type="ECO:0000256" key="1">
    <source>
        <dbReference type="SAM" id="Coils"/>
    </source>
</evidence>
<dbReference type="EMBL" id="JADRCQ010000001">
    <property type="protein sequence ID" value="MBK5072234.1"/>
    <property type="molecule type" value="Genomic_DNA"/>
</dbReference>
<comment type="caution">
    <text evidence="5">The sequence shown here is derived from an EMBL/GenBank/DDBJ whole genome shotgun (WGS) entry which is preliminary data.</text>
</comment>
<dbReference type="AlphaFoldDB" id="A0A9D7AGE6"/>
<reference evidence="5 7" key="1">
    <citation type="submission" date="2020-11" db="EMBL/GenBank/DDBJ databases">
        <title>Insectihabitans protaetiae gen. nov. sp. nov. and Insectihabitans allomyrinae sp. nov., isolated from larvae of Protaetia brevitarsis seulensis and Allomyrina dichotoma, respectively.</title>
        <authorList>
            <person name="Lee S.D."/>
            <person name="Byeon Y.-S."/>
            <person name="Kim S.-M."/>
            <person name="Yang H.L."/>
            <person name="Kim I.S."/>
        </authorList>
    </citation>
    <scope>NUCLEOTIDE SEQUENCE</scope>
    <source>
        <strain evidence="5">CWB-B4</strain>
        <strain evidence="4 7">CWB-B43</strain>
    </source>
</reference>
<keyword evidence="1" id="KW-0175">Coiled coil</keyword>
<feature type="domain" description="Tape measure protein N-terminal" evidence="3">
    <location>
        <begin position="66"/>
        <end position="256"/>
    </location>
</feature>
<dbReference type="Proteomes" id="UP001296969">
    <property type="component" value="Unassembled WGS sequence"/>
</dbReference>
<evidence type="ECO:0000256" key="2">
    <source>
        <dbReference type="SAM" id="MobiDB-lite"/>
    </source>
</evidence>
<evidence type="ECO:0000313" key="7">
    <source>
        <dbReference type="Proteomes" id="UP001296969"/>
    </source>
</evidence>
<dbReference type="NCBIfam" id="TIGR02675">
    <property type="entry name" value="tape_meas_nterm"/>
    <property type="match status" value="1"/>
</dbReference>
<sequence length="1032" mass="109770">MAHRVGDLIVNLDLDGASFNRQLTSSKKQLSGFEKDAKNVVNQIQSLKRSALGLTGVFAGGLSLSSFIKTSDDWGQMENRLTRTAGSTQEYQRVLQSLQATSDNSYRSLTDSAELYIRSSTAMKEMGYSAQNTLGFIDSLSNSFTLNSTSGDKSASAIEAISKGMVTGVIASKQWVTITTAIPSVIGDIAKYMNATEAAVSQMALSGKLSMKDFADAVIAAKDENTKLANEMPNTLGDAVTKMTNHWQVLSSELNKAHGVTAGLVDGLAFVTDNMSELATAGAALVGGGVVRYLTSMGMNAGSAATGLLRAHKAQISLATAQVKAGRAALIQASADVSRRTAALAAAQGTLQQAAAERALDMAQRRRKATVDALTAAQARLASSTSLLSAGMGLLGGPAGIAAMAATGIFYFAQKSAEAERNALALKDQVKLLTSDIEKMNDITKDSAIAQQTELIKDQEDQIESARTKLKSYHLELQMAGQVNAGEVDSSPFIRTDTAAIERDIKKQREVIQKLEEGLNKASHEYNMLTNTAYRAGVALRETVDDVSAAANEARRLVDNFENLDKSISSTTLQIDVAGLASKGLAEQAFVLAGLQKAAGDAALEHRADLIALAQGGAIAGEMTEELATKLRDHAAQLRNLFKLNEEKPKKSKAGGGSGNKPEDTFKRQNAQMLQQIALYGKTSELAKIQYQFTHGELKSLDSAKKSALERNAVELDRLNAQRDYKSLMDGLQTDEERLLSTTKERLEVLKKANLSAGEYQEAAEKISKASVAKPPEFSGLSPEVGGAASEMINIAKAEAELKKWHDTQIEMQNQLFAEKEINAKQHADRLTEIEQAGAARRYEIQSAYSAAALGTVASMTGQMADMMSQMGDKNSAAYKAMFLTSKAAAIAQAMISTEVAATKALEMGTVLGIPAAALVRGLGYASIGMIASQTIAGMAHDGIDSVPREGTWLLDRGERVVDARTNADLKSYLSSANGSRGGNVININIPIEAGNNVSEQDGKALGALIRQQTITVITEQSRPGGLLNRRG</sequence>
<proteinExistence type="predicted"/>
<feature type="coiled-coil region" evidence="1">
    <location>
        <begin position="416"/>
        <end position="564"/>
    </location>
</feature>
<dbReference type="Pfam" id="PF20155">
    <property type="entry name" value="TMP_3"/>
    <property type="match status" value="1"/>
</dbReference>
<dbReference type="EMBL" id="JADRCP010000001">
    <property type="protein sequence ID" value="MBK5175543.1"/>
    <property type="molecule type" value="Genomic_DNA"/>
</dbReference>
<evidence type="ECO:0000259" key="3">
    <source>
        <dbReference type="Pfam" id="PF20155"/>
    </source>
</evidence>
<dbReference type="InterPro" id="IPR013491">
    <property type="entry name" value="Tape_meas_N"/>
</dbReference>
<dbReference type="Proteomes" id="UP000807542">
    <property type="component" value="Unassembled WGS sequence"/>
</dbReference>
<evidence type="ECO:0000313" key="5">
    <source>
        <dbReference type="EMBL" id="MBK5175543.1"/>
    </source>
</evidence>
<evidence type="ECO:0000313" key="6">
    <source>
        <dbReference type="Proteomes" id="UP000807542"/>
    </source>
</evidence>
<name>A0A9D7AGE6_9GAMM</name>
<keyword evidence="7" id="KW-1185">Reference proteome</keyword>
<feature type="region of interest" description="Disordered" evidence="2">
    <location>
        <begin position="642"/>
        <end position="665"/>
    </location>
</feature>
<protein>
    <submittedName>
        <fullName evidence="5">Tape measure protein</fullName>
    </submittedName>
</protein>
<accession>A0A9D7AGE6</accession>
<evidence type="ECO:0000313" key="4">
    <source>
        <dbReference type="EMBL" id="MBK5072234.1"/>
    </source>
</evidence>
<organism evidence="5 6">
    <name type="scientific">Limnobaculum xujianqingii</name>
    <dbReference type="NCBI Taxonomy" id="2738837"/>
    <lineage>
        <taxon>Bacteria</taxon>
        <taxon>Pseudomonadati</taxon>
        <taxon>Pseudomonadota</taxon>
        <taxon>Gammaproteobacteria</taxon>
        <taxon>Enterobacterales</taxon>
        <taxon>Budviciaceae</taxon>
        <taxon>Limnobaculum</taxon>
    </lineage>
</organism>